<dbReference type="InterPro" id="IPR003789">
    <property type="entry name" value="Asn/Gln_tRNA_amidoTrase-B-like"/>
</dbReference>
<accession>A0A845PZR2</accession>
<dbReference type="InterPro" id="IPR042184">
    <property type="entry name" value="YqeY/Aim41_N"/>
</dbReference>
<dbReference type="RefSeq" id="WP_166520539.1">
    <property type="nucleotide sequence ID" value="NZ_JAAABJ010000685.1"/>
</dbReference>
<dbReference type="Gene3D" id="1.10.1510.10">
    <property type="entry name" value="Uncharacterised protein YqeY/AIM41 PF09424, N-terminal domain"/>
    <property type="match status" value="1"/>
</dbReference>
<dbReference type="PANTHER" id="PTHR28055">
    <property type="entry name" value="ALTERED INHERITANCE OF MITOCHONDRIA PROTEIN 41, MITOCHONDRIAL"/>
    <property type="match status" value="1"/>
</dbReference>
<sequence>MSLESQVMDAIKRAMKEKDRVALDALRAIKAQILLSKIEGKGVEIGQDQEIVILQRMLKQRKDSIQQFEAQQRQDLAEVEASQIRVIEKFLPVQLSDEELETEVRKIILEMGAIGVKDLGKVMAIASKTLLGKSDGKRISEIAKKLLA</sequence>
<keyword evidence="2" id="KW-1185">Reference proteome</keyword>
<dbReference type="GO" id="GO:0016884">
    <property type="term" value="F:carbon-nitrogen ligase activity, with glutamine as amido-N-donor"/>
    <property type="evidence" value="ECO:0007669"/>
    <property type="project" value="InterPro"/>
</dbReference>
<evidence type="ECO:0000313" key="2">
    <source>
        <dbReference type="Proteomes" id="UP000553459"/>
    </source>
</evidence>
<gene>
    <name evidence="1" type="ORF">GNY06_13220</name>
</gene>
<evidence type="ECO:0000313" key="1">
    <source>
        <dbReference type="EMBL" id="NAW52296.1"/>
    </source>
</evidence>
<dbReference type="AlphaFoldDB" id="A0A845PZR2"/>
<name>A0A845PZR2_9FLAO</name>
<dbReference type="Gene3D" id="1.10.10.410">
    <property type="match status" value="1"/>
</dbReference>
<dbReference type="SUPFAM" id="SSF89095">
    <property type="entry name" value="GatB/YqeY motif"/>
    <property type="match status" value="1"/>
</dbReference>
<dbReference type="InterPro" id="IPR023168">
    <property type="entry name" value="GatB_Yqey_C_2"/>
</dbReference>
<comment type="caution">
    <text evidence="1">The sequence shown here is derived from an EMBL/GenBank/DDBJ whole genome shotgun (WGS) entry which is preliminary data.</text>
</comment>
<dbReference type="EMBL" id="JAAABJ010000685">
    <property type="protein sequence ID" value="NAW52296.1"/>
    <property type="molecule type" value="Genomic_DNA"/>
</dbReference>
<reference evidence="1 2" key="1">
    <citation type="submission" date="2019-11" db="EMBL/GenBank/DDBJ databases">
        <title>Characterization of Elizabethkingia argenteiflava sp. nov., isolated from inner surface of Soybean Pods.</title>
        <authorList>
            <person name="Mo S."/>
        </authorList>
    </citation>
    <scope>NUCLEOTIDE SEQUENCE [LARGE SCALE GENOMIC DNA]</scope>
    <source>
        <strain evidence="1 2">YB22</strain>
    </source>
</reference>
<organism evidence="1 2">
    <name type="scientific">Elizabethkingia argenteiflava</name>
    <dbReference type="NCBI Taxonomy" id="2681556"/>
    <lineage>
        <taxon>Bacteria</taxon>
        <taxon>Pseudomonadati</taxon>
        <taxon>Bacteroidota</taxon>
        <taxon>Flavobacteriia</taxon>
        <taxon>Flavobacteriales</taxon>
        <taxon>Weeksellaceae</taxon>
        <taxon>Elizabethkingia</taxon>
    </lineage>
</organism>
<dbReference type="Proteomes" id="UP000553459">
    <property type="component" value="Unassembled WGS sequence"/>
</dbReference>
<dbReference type="Pfam" id="PF09424">
    <property type="entry name" value="YqeY"/>
    <property type="match status" value="1"/>
</dbReference>
<proteinExistence type="predicted"/>
<dbReference type="InterPro" id="IPR019004">
    <property type="entry name" value="YqeY/Aim41"/>
</dbReference>
<dbReference type="PANTHER" id="PTHR28055:SF1">
    <property type="entry name" value="ALTERED INHERITANCE OF MITOCHONDRIA PROTEIN 41, MITOCHONDRIAL"/>
    <property type="match status" value="1"/>
</dbReference>
<protein>
    <submittedName>
        <fullName evidence="1">GatB/YqeY domain-containing protein</fullName>
    </submittedName>
</protein>